<evidence type="ECO:0000313" key="1">
    <source>
        <dbReference type="EMBL" id="JAD19576.1"/>
    </source>
</evidence>
<name>A0A0A8Y099_ARUDO</name>
<dbReference type="EMBL" id="GBRH01278319">
    <property type="protein sequence ID" value="JAD19576.1"/>
    <property type="molecule type" value="Transcribed_RNA"/>
</dbReference>
<protein>
    <submittedName>
        <fullName evidence="1">Uncharacterized protein</fullName>
    </submittedName>
</protein>
<accession>A0A0A8Y099</accession>
<sequence length="43" mass="5194">MIPAEYSVLRKYIFFLEEKMHIHRKKHKDPLVVQQYSVAVACF</sequence>
<reference evidence="1" key="2">
    <citation type="journal article" date="2015" name="Data Brief">
        <title>Shoot transcriptome of the giant reed, Arundo donax.</title>
        <authorList>
            <person name="Barrero R.A."/>
            <person name="Guerrero F.D."/>
            <person name="Moolhuijzen P."/>
            <person name="Goolsby J.A."/>
            <person name="Tidwell J."/>
            <person name="Bellgard S.E."/>
            <person name="Bellgard M.I."/>
        </authorList>
    </citation>
    <scope>NUCLEOTIDE SEQUENCE</scope>
    <source>
        <tissue evidence="1">Shoot tissue taken approximately 20 cm above the soil surface</tissue>
    </source>
</reference>
<organism evidence="1">
    <name type="scientific">Arundo donax</name>
    <name type="common">Giant reed</name>
    <name type="synonym">Donax arundinaceus</name>
    <dbReference type="NCBI Taxonomy" id="35708"/>
    <lineage>
        <taxon>Eukaryota</taxon>
        <taxon>Viridiplantae</taxon>
        <taxon>Streptophyta</taxon>
        <taxon>Embryophyta</taxon>
        <taxon>Tracheophyta</taxon>
        <taxon>Spermatophyta</taxon>
        <taxon>Magnoliopsida</taxon>
        <taxon>Liliopsida</taxon>
        <taxon>Poales</taxon>
        <taxon>Poaceae</taxon>
        <taxon>PACMAD clade</taxon>
        <taxon>Arundinoideae</taxon>
        <taxon>Arundineae</taxon>
        <taxon>Arundo</taxon>
    </lineage>
</organism>
<proteinExistence type="predicted"/>
<dbReference type="AlphaFoldDB" id="A0A0A8Y099"/>
<reference evidence="1" key="1">
    <citation type="submission" date="2014-09" db="EMBL/GenBank/DDBJ databases">
        <authorList>
            <person name="Magalhaes I.L.F."/>
            <person name="Oliveira U."/>
            <person name="Santos F.R."/>
            <person name="Vidigal T.H.D.A."/>
            <person name="Brescovit A.D."/>
            <person name="Santos A.J."/>
        </authorList>
    </citation>
    <scope>NUCLEOTIDE SEQUENCE</scope>
    <source>
        <tissue evidence="1">Shoot tissue taken approximately 20 cm above the soil surface</tissue>
    </source>
</reference>